<sequence>MRLPAVLSRSSLLFVASLALAAAAPVESVELLVLSPDNFKSTVSQGVWLIEHFSPYCHHCRDFAPIWTQLVEQTEKKSDPGIRLAQVNCAVNGDLCSENGVTGYPQLNLYKDGQFVEMYKKARSIELLEEFIGMHAEPTGKFTPADSASTATTQSETSTSNDAAVATSPPVLTRSPNPRGSVLSLDGNTFQDAIKDSPTFVKFFAPWCGHCKKLAPIWIDLARHMQNKLTIAEVNCEDHSSLCKSQGVTGYPMLYYYSGQGADKTEYAGGRKFEQLKAFAERVVAPAVQEIKFDALKDTASEHPVFYLLLHAQDDTRSVNDVTQAAHILLGSPPIFTSASPEFLTHFSLPTSSLPILLALKDHDFTLPTSTYHPPHVNSKHASAIESTQHWLLANRLPTATELSSDSFQSIMKAQHKPLVVLVAVSDVNDQSTLKTIRDMGRQWRNRKGLAGERGVVFTWMDAGKWSKWLKSMYGIRSGDLPGVVIADHQSLMYFDTDQEGHKIALTADSVFSALDGIHKGVIKSKHSENAIERLARYLNAKMIAIEYYVSHHPWRTLSFAVLFLVALAITAKRFLASESVYEYRDMHKSDRLD</sequence>
<dbReference type="InterPro" id="IPR017937">
    <property type="entry name" value="Thioredoxin_CS"/>
</dbReference>
<dbReference type="STRING" id="1314782.A0A165P738"/>
<dbReference type="PANTHER" id="PTHR46426:SF1">
    <property type="entry name" value="PROTEIN DISULFIDE-ISOMERASE TMX3"/>
    <property type="match status" value="1"/>
</dbReference>
<evidence type="ECO:0000313" key="9">
    <source>
        <dbReference type="EMBL" id="KZT20616.1"/>
    </source>
</evidence>
<organism evidence="9 10">
    <name type="scientific">Neolentinus lepideus HHB14362 ss-1</name>
    <dbReference type="NCBI Taxonomy" id="1314782"/>
    <lineage>
        <taxon>Eukaryota</taxon>
        <taxon>Fungi</taxon>
        <taxon>Dikarya</taxon>
        <taxon>Basidiomycota</taxon>
        <taxon>Agaricomycotina</taxon>
        <taxon>Agaricomycetes</taxon>
        <taxon>Gloeophyllales</taxon>
        <taxon>Gloeophyllaceae</taxon>
        <taxon>Neolentinus</taxon>
    </lineage>
</organism>
<keyword evidence="3" id="KW-1133">Transmembrane helix</keyword>
<keyword evidence="10" id="KW-1185">Reference proteome</keyword>
<gene>
    <name evidence="9" type="ORF">NEOLEDRAFT_1075162</name>
</gene>
<dbReference type="InterPro" id="IPR036249">
    <property type="entry name" value="Thioredoxin-like_sf"/>
</dbReference>
<feature type="signal peptide" evidence="7">
    <location>
        <begin position="1"/>
        <end position="28"/>
    </location>
</feature>
<evidence type="ECO:0000256" key="1">
    <source>
        <dbReference type="ARBA" id="ARBA00004389"/>
    </source>
</evidence>
<accession>A0A165P738</accession>
<feature type="compositionally biased region" description="Low complexity" evidence="6">
    <location>
        <begin position="143"/>
        <end position="160"/>
    </location>
</feature>
<comment type="subcellular location">
    <subcellularLocation>
        <location evidence="1">Endoplasmic reticulum membrane</location>
        <topology evidence="1">Single-pass membrane protein</topology>
    </subcellularLocation>
</comment>
<dbReference type="CDD" id="cd02961">
    <property type="entry name" value="PDI_a_family"/>
    <property type="match status" value="2"/>
</dbReference>
<dbReference type="InParanoid" id="A0A165P738"/>
<dbReference type="AlphaFoldDB" id="A0A165P738"/>
<evidence type="ECO:0000256" key="3">
    <source>
        <dbReference type="ARBA" id="ARBA00022989"/>
    </source>
</evidence>
<keyword evidence="4" id="KW-0472">Membrane</keyword>
<evidence type="ECO:0000256" key="4">
    <source>
        <dbReference type="ARBA" id="ARBA00023136"/>
    </source>
</evidence>
<reference evidence="9 10" key="1">
    <citation type="journal article" date="2016" name="Mol. Biol. Evol.">
        <title>Comparative Genomics of Early-Diverging Mushroom-Forming Fungi Provides Insights into the Origins of Lignocellulose Decay Capabilities.</title>
        <authorList>
            <person name="Nagy L.G."/>
            <person name="Riley R."/>
            <person name="Tritt A."/>
            <person name="Adam C."/>
            <person name="Daum C."/>
            <person name="Floudas D."/>
            <person name="Sun H."/>
            <person name="Yadav J.S."/>
            <person name="Pangilinan J."/>
            <person name="Larsson K.H."/>
            <person name="Matsuura K."/>
            <person name="Barry K."/>
            <person name="Labutti K."/>
            <person name="Kuo R."/>
            <person name="Ohm R.A."/>
            <person name="Bhattacharya S.S."/>
            <person name="Shirouzu T."/>
            <person name="Yoshinaga Y."/>
            <person name="Martin F.M."/>
            <person name="Grigoriev I.V."/>
            <person name="Hibbett D.S."/>
        </authorList>
    </citation>
    <scope>NUCLEOTIDE SEQUENCE [LARGE SCALE GENOMIC DNA]</scope>
    <source>
        <strain evidence="9 10">HHB14362 ss-1</strain>
    </source>
</reference>
<dbReference type="OrthoDB" id="72053at2759"/>
<evidence type="ECO:0000256" key="2">
    <source>
        <dbReference type="ARBA" id="ARBA00022692"/>
    </source>
</evidence>
<dbReference type="Pfam" id="PF00085">
    <property type="entry name" value="Thioredoxin"/>
    <property type="match status" value="2"/>
</dbReference>
<dbReference type="FunCoup" id="A0A165P738">
    <property type="interactions" value="179"/>
</dbReference>
<dbReference type="EMBL" id="KV425617">
    <property type="protein sequence ID" value="KZT20616.1"/>
    <property type="molecule type" value="Genomic_DNA"/>
</dbReference>
<dbReference type="PROSITE" id="PS51352">
    <property type="entry name" value="THIOREDOXIN_2"/>
    <property type="match status" value="2"/>
</dbReference>
<keyword evidence="7" id="KW-0732">Signal</keyword>
<dbReference type="InterPro" id="IPR013766">
    <property type="entry name" value="Thioredoxin_domain"/>
</dbReference>
<dbReference type="InterPro" id="IPR052250">
    <property type="entry name" value="PDI_TMX3"/>
</dbReference>
<evidence type="ECO:0000313" key="10">
    <source>
        <dbReference type="Proteomes" id="UP000076761"/>
    </source>
</evidence>
<dbReference type="PROSITE" id="PS00194">
    <property type="entry name" value="THIOREDOXIN_1"/>
    <property type="match status" value="1"/>
</dbReference>
<feature type="domain" description="Thioredoxin" evidence="8">
    <location>
        <begin position="18"/>
        <end position="137"/>
    </location>
</feature>
<dbReference type="SUPFAM" id="SSF52833">
    <property type="entry name" value="Thioredoxin-like"/>
    <property type="match status" value="3"/>
</dbReference>
<dbReference type="Gene3D" id="3.40.30.10">
    <property type="entry name" value="Glutaredoxin"/>
    <property type="match status" value="3"/>
</dbReference>
<name>A0A165P738_9AGAM</name>
<dbReference type="Pfam" id="PF13848">
    <property type="entry name" value="Thioredoxin_6"/>
    <property type="match status" value="1"/>
</dbReference>
<evidence type="ECO:0000256" key="5">
    <source>
        <dbReference type="ARBA" id="ARBA00045246"/>
    </source>
</evidence>
<proteinExistence type="predicted"/>
<feature type="domain" description="Thioredoxin" evidence="8">
    <location>
        <begin position="171"/>
        <end position="285"/>
    </location>
</feature>
<dbReference type="Proteomes" id="UP000076761">
    <property type="component" value="Unassembled WGS sequence"/>
</dbReference>
<protein>
    <submittedName>
        <fullName evidence="9">Thioredoxin-like protein</fullName>
    </submittedName>
</protein>
<dbReference type="PANTHER" id="PTHR46426">
    <property type="entry name" value="PROTEIN DISULFIDE-ISOMERASE TMX3"/>
    <property type="match status" value="1"/>
</dbReference>
<evidence type="ECO:0000256" key="7">
    <source>
        <dbReference type="SAM" id="SignalP"/>
    </source>
</evidence>
<comment type="function">
    <text evidence="5">Probable disulfide isomerase, which participates in the folding of proteins containing disulfide bonds. May act as a dithiol oxidase. Acts as a regulator of endoplasmic reticulum-mitochondria contact sites via its ability to regulate redox signals.</text>
</comment>
<feature type="chain" id="PRO_5007863727" evidence="7">
    <location>
        <begin position="29"/>
        <end position="594"/>
    </location>
</feature>
<evidence type="ECO:0000259" key="8">
    <source>
        <dbReference type="PROSITE" id="PS51352"/>
    </source>
</evidence>
<evidence type="ECO:0000256" key="6">
    <source>
        <dbReference type="SAM" id="MobiDB-lite"/>
    </source>
</evidence>
<feature type="region of interest" description="Disordered" evidence="6">
    <location>
        <begin position="142"/>
        <end position="179"/>
    </location>
</feature>
<keyword evidence="2" id="KW-0812">Transmembrane</keyword>
<dbReference type="GO" id="GO:0005789">
    <property type="term" value="C:endoplasmic reticulum membrane"/>
    <property type="evidence" value="ECO:0007669"/>
    <property type="project" value="UniProtKB-SubCell"/>
</dbReference>